<gene>
    <name evidence="4" type="ORF">EDD32_3738</name>
</gene>
<proteinExistence type="predicted"/>
<dbReference type="PANTHER" id="PTHR43877">
    <property type="entry name" value="AMINOALKYLPHOSPHONATE N-ACETYLTRANSFERASE-RELATED-RELATED"/>
    <property type="match status" value="1"/>
</dbReference>
<dbReference type="Pfam" id="PF00583">
    <property type="entry name" value="Acetyltransf_1"/>
    <property type="match status" value="1"/>
</dbReference>
<keyword evidence="2" id="KW-0012">Acyltransferase</keyword>
<dbReference type="InterPro" id="IPR016181">
    <property type="entry name" value="Acyl_CoA_acyltransferase"/>
</dbReference>
<protein>
    <submittedName>
        <fullName evidence="4">Acetyltransferase (GNAT) family protein</fullName>
    </submittedName>
</protein>
<dbReference type="RefSeq" id="WP_123919942.1">
    <property type="nucleotide sequence ID" value="NZ_RKRA01000001.1"/>
</dbReference>
<dbReference type="Gene3D" id="3.40.630.30">
    <property type="match status" value="1"/>
</dbReference>
<dbReference type="AlphaFoldDB" id="A0A3N4ZA95"/>
<dbReference type="EMBL" id="RKRA01000001">
    <property type="protein sequence ID" value="RPF29177.1"/>
    <property type="molecule type" value="Genomic_DNA"/>
</dbReference>
<accession>A0A3N4ZA95</accession>
<feature type="domain" description="N-acetyltransferase" evidence="3">
    <location>
        <begin position="17"/>
        <end position="170"/>
    </location>
</feature>
<evidence type="ECO:0000259" key="3">
    <source>
        <dbReference type="PROSITE" id="PS51186"/>
    </source>
</evidence>
<dbReference type="CDD" id="cd04301">
    <property type="entry name" value="NAT_SF"/>
    <property type="match status" value="1"/>
</dbReference>
<evidence type="ECO:0000313" key="4">
    <source>
        <dbReference type="EMBL" id="RPF29177.1"/>
    </source>
</evidence>
<name>A0A3N4ZA95_9MICO</name>
<evidence type="ECO:0000256" key="2">
    <source>
        <dbReference type="ARBA" id="ARBA00023315"/>
    </source>
</evidence>
<sequence length="179" mass="18348">MSPGPATSGTTHGAGAAVVREVAWDHPAAVALRAGMGAEIDPRYADQAHRLGPALSPDPAEMVLTLVAFDGEVPVACGSLRHLPEPVDVAGVAAPLEVKKLFVATTHRRLGLASRMLTEVTAAATRRGAGALVLHTGTRQPEAVALYEAAGWAVIPVYGEYAVIADVSLCFGRVLGPGG</sequence>
<dbReference type="SUPFAM" id="SSF55729">
    <property type="entry name" value="Acyl-CoA N-acyltransferases (Nat)"/>
    <property type="match status" value="1"/>
</dbReference>
<dbReference type="Proteomes" id="UP000280726">
    <property type="component" value="Unassembled WGS sequence"/>
</dbReference>
<comment type="caution">
    <text evidence="4">The sequence shown here is derived from an EMBL/GenBank/DDBJ whole genome shotgun (WGS) entry which is preliminary data.</text>
</comment>
<dbReference type="InterPro" id="IPR050832">
    <property type="entry name" value="Bact_Acetyltransf"/>
</dbReference>
<dbReference type="PANTHER" id="PTHR43877:SF2">
    <property type="entry name" value="AMINOALKYLPHOSPHONATE N-ACETYLTRANSFERASE-RELATED"/>
    <property type="match status" value="1"/>
</dbReference>
<organism evidence="4 5">
    <name type="scientific">Georgenia muralis</name>
    <dbReference type="NCBI Taxonomy" id="154117"/>
    <lineage>
        <taxon>Bacteria</taxon>
        <taxon>Bacillati</taxon>
        <taxon>Actinomycetota</taxon>
        <taxon>Actinomycetes</taxon>
        <taxon>Micrococcales</taxon>
        <taxon>Bogoriellaceae</taxon>
        <taxon>Georgenia</taxon>
    </lineage>
</organism>
<evidence type="ECO:0000313" key="5">
    <source>
        <dbReference type="Proteomes" id="UP000280726"/>
    </source>
</evidence>
<dbReference type="PROSITE" id="PS51186">
    <property type="entry name" value="GNAT"/>
    <property type="match status" value="1"/>
</dbReference>
<dbReference type="OrthoDB" id="70840at2"/>
<dbReference type="GO" id="GO:0016747">
    <property type="term" value="F:acyltransferase activity, transferring groups other than amino-acyl groups"/>
    <property type="evidence" value="ECO:0007669"/>
    <property type="project" value="InterPro"/>
</dbReference>
<keyword evidence="5" id="KW-1185">Reference proteome</keyword>
<evidence type="ECO:0000256" key="1">
    <source>
        <dbReference type="ARBA" id="ARBA00022679"/>
    </source>
</evidence>
<dbReference type="InterPro" id="IPR000182">
    <property type="entry name" value="GNAT_dom"/>
</dbReference>
<reference evidence="4 5" key="1">
    <citation type="submission" date="2018-11" db="EMBL/GenBank/DDBJ databases">
        <title>Sequencing the genomes of 1000 actinobacteria strains.</title>
        <authorList>
            <person name="Klenk H.-P."/>
        </authorList>
    </citation>
    <scope>NUCLEOTIDE SEQUENCE [LARGE SCALE GENOMIC DNA]</scope>
    <source>
        <strain evidence="4 5">DSM 14418</strain>
    </source>
</reference>
<keyword evidence="1 4" id="KW-0808">Transferase</keyword>